<dbReference type="Pfam" id="PF00924">
    <property type="entry name" value="MS_channel_2nd"/>
    <property type="match status" value="1"/>
</dbReference>
<dbReference type="InterPro" id="IPR006685">
    <property type="entry name" value="MscS_channel_2nd"/>
</dbReference>
<keyword evidence="7" id="KW-0407">Ion channel</keyword>
<evidence type="ECO:0000256" key="2">
    <source>
        <dbReference type="ARBA" id="ARBA00008017"/>
    </source>
</evidence>
<feature type="region of interest" description="Disordered" evidence="8">
    <location>
        <begin position="35"/>
        <end position="57"/>
    </location>
</feature>
<comment type="caution">
    <text evidence="7">Lacks conserved residue(s) required for the propagation of feature annotation.</text>
</comment>
<evidence type="ECO:0000313" key="11">
    <source>
        <dbReference type="Proteomes" id="UP000199071"/>
    </source>
</evidence>
<keyword evidence="7" id="KW-0997">Cell inner membrane</keyword>
<evidence type="ECO:0000256" key="4">
    <source>
        <dbReference type="ARBA" id="ARBA00022692"/>
    </source>
</evidence>
<evidence type="ECO:0000256" key="6">
    <source>
        <dbReference type="ARBA" id="ARBA00023136"/>
    </source>
</evidence>
<dbReference type="RefSeq" id="WP_175478519.1">
    <property type="nucleotide sequence ID" value="NZ_FMXQ01000008.1"/>
</dbReference>
<dbReference type="PANTHER" id="PTHR30221:SF1">
    <property type="entry name" value="SMALL-CONDUCTANCE MECHANOSENSITIVE CHANNEL"/>
    <property type="match status" value="1"/>
</dbReference>
<comment type="subunit">
    <text evidence="7">Homoheptamer.</text>
</comment>
<dbReference type="InterPro" id="IPR007055">
    <property type="entry name" value="BON_dom"/>
</dbReference>
<dbReference type="Gene3D" id="2.30.30.60">
    <property type="match status" value="1"/>
</dbReference>
<dbReference type="InterPro" id="IPR023408">
    <property type="entry name" value="MscS_beta-dom_sf"/>
</dbReference>
<evidence type="ECO:0000256" key="1">
    <source>
        <dbReference type="ARBA" id="ARBA00004651"/>
    </source>
</evidence>
<feature type="domain" description="BON" evidence="9">
    <location>
        <begin position="58"/>
        <end position="124"/>
    </location>
</feature>
<feature type="transmembrane region" description="Helical" evidence="7">
    <location>
        <begin position="186"/>
        <end position="208"/>
    </location>
</feature>
<evidence type="ECO:0000256" key="5">
    <source>
        <dbReference type="ARBA" id="ARBA00022989"/>
    </source>
</evidence>
<keyword evidence="4 7" id="KW-0812">Transmembrane</keyword>
<dbReference type="InterPro" id="IPR045275">
    <property type="entry name" value="MscS_archaea/bacteria_type"/>
</dbReference>
<comment type="function">
    <text evidence="7">Mechanosensitive channel that participates in the regulation of osmotic pressure changes within the cell, opening in response to stretch forces in the membrane lipid bilayer, without the need for other proteins. Contributes to normal resistance to hypoosmotic shock. Forms an ion channel of 1.0 nanosiemens conductance with a slight preference for anions.</text>
</comment>
<accession>A0A1G6DS62</accession>
<dbReference type="InterPro" id="IPR011066">
    <property type="entry name" value="MscS_channel_C_sf"/>
</dbReference>
<dbReference type="SUPFAM" id="SSF82689">
    <property type="entry name" value="Mechanosensitive channel protein MscS (YggB), C-terminal domain"/>
    <property type="match status" value="1"/>
</dbReference>
<keyword evidence="6 7" id="KW-0472">Membrane</keyword>
<protein>
    <recommendedName>
        <fullName evidence="7">Small-conductance mechanosensitive channel</fullName>
    </recommendedName>
</protein>
<gene>
    <name evidence="10" type="ORF">SAMN02982931_03697</name>
</gene>
<dbReference type="Pfam" id="PF21082">
    <property type="entry name" value="MS_channel_3rd"/>
    <property type="match status" value="1"/>
</dbReference>
<feature type="compositionally biased region" description="Basic and acidic residues" evidence="8">
    <location>
        <begin position="456"/>
        <end position="467"/>
    </location>
</feature>
<keyword evidence="5 7" id="KW-1133">Transmembrane helix</keyword>
<keyword evidence="7" id="KW-0406">Ion transport</keyword>
<keyword evidence="7" id="KW-0813">Transport</keyword>
<evidence type="ECO:0000259" key="9">
    <source>
        <dbReference type="PROSITE" id="PS50914"/>
    </source>
</evidence>
<dbReference type="GO" id="GO:0005886">
    <property type="term" value="C:plasma membrane"/>
    <property type="evidence" value="ECO:0007669"/>
    <property type="project" value="UniProtKB-SubCell"/>
</dbReference>
<comment type="similarity">
    <text evidence="2 7">Belongs to the MscS (TC 1.A.23) family.</text>
</comment>
<dbReference type="AlphaFoldDB" id="A0A1G6DS62"/>
<dbReference type="Pfam" id="PF04972">
    <property type="entry name" value="BON"/>
    <property type="match status" value="1"/>
</dbReference>
<dbReference type="SUPFAM" id="SSF50182">
    <property type="entry name" value="Sm-like ribonucleoproteins"/>
    <property type="match status" value="1"/>
</dbReference>
<dbReference type="STRING" id="665467.SAMN02982931_03697"/>
<feature type="transmembrane region" description="Helical" evidence="7">
    <location>
        <begin position="147"/>
        <end position="165"/>
    </location>
</feature>
<dbReference type="InterPro" id="IPR049278">
    <property type="entry name" value="MS_channel_C"/>
</dbReference>
<feature type="region of interest" description="Disordered" evidence="8">
    <location>
        <begin position="409"/>
        <end position="467"/>
    </location>
</feature>
<dbReference type="Proteomes" id="UP000199071">
    <property type="component" value="Unassembled WGS sequence"/>
</dbReference>
<reference evidence="10 11" key="1">
    <citation type="submission" date="2016-10" db="EMBL/GenBank/DDBJ databases">
        <authorList>
            <person name="de Groot N.N."/>
        </authorList>
    </citation>
    <scope>NUCLEOTIDE SEQUENCE [LARGE SCALE GENOMIC DNA]</scope>
    <source>
        <strain evidence="10 11">ATCC 35022</strain>
    </source>
</reference>
<dbReference type="EMBL" id="FMXQ01000008">
    <property type="protein sequence ID" value="SDB47989.1"/>
    <property type="molecule type" value="Genomic_DNA"/>
</dbReference>
<dbReference type="Gene3D" id="3.30.70.100">
    <property type="match status" value="1"/>
</dbReference>
<name>A0A1G6DS62_9HYPH</name>
<proteinExistence type="inferred from homology"/>
<evidence type="ECO:0000256" key="8">
    <source>
        <dbReference type="SAM" id="MobiDB-lite"/>
    </source>
</evidence>
<dbReference type="GO" id="GO:0008381">
    <property type="term" value="F:mechanosensitive monoatomic ion channel activity"/>
    <property type="evidence" value="ECO:0007669"/>
    <property type="project" value="InterPro"/>
</dbReference>
<evidence type="ECO:0000256" key="7">
    <source>
        <dbReference type="RuleBase" id="RU369025"/>
    </source>
</evidence>
<dbReference type="PROSITE" id="PS50914">
    <property type="entry name" value="BON"/>
    <property type="match status" value="1"/>
</dbReference>
<evidence type="ECO:0000256" key="3">
    <source>
        <dbReference type="ARBA" id="ARBA00022475"/>
    </source>
</evidence>
<keyword evidence="11" id="KW-1185">Reference proteome</keyword>
<comment type="subcellular location">
    <subcellularLocation>
        <location evidence="7">Cell inner membrane</location>
        <topology evidence="7">Multi-pass membrane protein</topology>
    </subcellularLocation>
    <subcellularLocation>
        <location evidence="1">Cell membrane</location>
        <topology evidence="1">Multi-pass membrane protein</topology>
    </subcellularLocation>
</comment>
<dbReference type="InterPro" id="IPR010920">
    <property type="entry name" value="LSM_dom_sf"/>
</dbReference>
<organism evidence="10 11">
    <name type="scientific">Bauldia litoralis</name>
    <dbReference type="NCBI Taxonomy" id="665467"/>
    <lineage>
        <taxon>Bacteria</taxon>
        <taxon>Pseudomonadati</taxon>
        <taxon>Pseudomonadota</taxon>
        <taxon>Alphaproteobacteria</taxon>
        <taxon>Hyphomicrobiales</taxon>
        <taxon>Kaistiaceae</taxon>
        <taxon>Bauldia</taxon>
    </lineage>
</organism>
<evidence type="ECO:0000313" key="10">
    <source>
        <dbReference type="EMBL" id="SDB47989.1"/>
    </source>
</evidence>
<feature type="transmembrane region" description="Helical" evidence="7">
    <location>
        <begin position="214"/>
        <end position="233"/>
    </location>
</feature>
<dbReference type="PANTHER" id="PTHR30221">
    <property type="entry name" value="SMALL-CONDUCTANCE MECHANOSENSITIVE CHANNEL"/>
    <property type="match status" value="1"/>
</dbReference>
<sequence>MVPQSPIPVRWRTPLLALAVIVMAAVAPGTVRAQSEAEDGARSGRAMADNVPVKPEAQDSQIQARLQRILEASGWFTDPKVEVREGIVFLDGFSGTLEQSEWAGALAARTEDVVAVVNRIEIEPDIDWDLSPALQEIQKISTAAQRAVPVILIGAVILLITWQIARLAARFMGWVLGNRITSPLMLTVVSRAFAVPVFVLGLYLVLQISGLTNLALTVLGGTGVAGIIIGFAFRDIAENFLASLLLSVRNPFRAGDLVRVGEAEGIVTNLNTRSTVLLTQEGNHVQIPNALVFKSVITNFSSNPSRRGDFSVGISYDDRTSEAQEIVEKVLTSHPAVRHDPAPIVVVDELAASTVNLKVFFWFDSDTHSPIKLRSALMRQTKQALLDGGISMPDEAREVIFPQGLPIYRGEPGGKPVAPRRARPPRRVAESDATSAEGGLASEEDDVLREAGATRTPDERENLLKGS</sequence>
<dbReference type="Gene3D" id="1.10.287.1260">
    <property type="match status" value="1"/>
</dbReference>
<keyword evidence="3" id="KW-1003">Cell membrane</keyword>